<dbReference type="AlphaFoldDB" id="N6X409"/>
<dbReference type="Proteomes" id="UP000013015">
    <property type="component" value="Unassembled WGS sequence"/>
</dbReference>
<dbReference type="HOGENOM" id="CLU_2949740_0_0_11"/>
<name>N6X409_9ACTO</name>
<dbReference type="EMBL" id="AQHZ01000015">
    <property type="protein sequence ID" value="ENO18466.1"/>
    <property type="molecule type" value="Genomic_DNA"/>
</dbReference>
<organism evidence="1 2">
    <name type="scientific">Schaalia cardiffensis F0333</name>
    <dbReference type="NCBI Taxonomy" id="888050"/>
    <lineage>
        <taxon>Bacteria</taxon>
        <taxon>Bacillati</taxon>
        <taxon>Actinomycetota</taxon>
        <taxon>Actinomycetes</taxon>
        <taxon>Actinomycetales</taxon>
        <taxon>Actinomycetaceae</taxon>
        <taxon>Schaalia</taxon>
    </lineage>
</organism>
<evidence type="ECO:0000313" key="2">
    <source>
        <dbReference type="Proteomes" id="UP000013015"/>
    </source>
</evidence>
<dbReference type="STRING" id="888050.HMPREF9004_1035"/>
<evidence type="ECO:0000313" key="1">
    <source>
        <dbReference type="EMBL" id="ENO18466.1"/>
    </source>
</evidence>
<sequence>MTRTGPRARSTYEKNTNPHMHRLRTLHEARTSTRPPRIIVLVDRHHHAGGETTRGESIE</sequence>
<accession>N6X409</accession>
<protein>
    <submittedName>
        <fullName evidence="1">Integrase</fullName>
    </submittedName>
</protein>
<comment type="caution">
    <text evidence="1">The sequence shown here is derived from an EMBL/GenBank/DDBJ whole genome shotgun (WGS) entry which is preliminary data.</text>
</comment>
<proteinExistence type="predicted"/>
<keyword evidence="2" id="KW-1185">Reference proteome</keyword>
<reference evidence="1 2" key="1">
    <citation type="submission" date="2013-03" db="EMBL/GenBank/DDBJ databases">
        <title>Reference genome for the Human Microbiome Project.</title>
        <authorList>
            <person name="Aqrawi P."/>
            <person name="Ayvaz T."/>
            <person name="Bess C."/>
            <person name="Blankenburg K."/>
            <person name="Coyle M."/>
            <person name="Deng J."/>
            <person name="Forbes L."/>
            <person name="Fowler G."/>
            <person name="Francisco L."/>
            <person name="Fu Q."/>
            <person name="Gibbs R."/>
            <person name="Gross S."/>
            <person name="Gubbala S."/>
            <person name="Hale W."/>
            <person name="Hemphill L."/>
            <person name="Highlander S."/>
            <person name="Hirani K."/>
            <person name="Jackson L."/>
            <person name="Jakkamsetti A."/>
            <person name="Javaid M."/>
            <person name="Jayaseelan J.C."/>
            <person name="Jiang H."/>
            <person name="Joshi V."/>
            <person name="Korchina V."/>
            <person name="Kovar C."/>
            <person name="Lara F."/>
            <person name="Lee S."/>
            <person name="Liu Y."/>
            <person name="Mata R."/>
            <person name="Mathew T."/>
            <person name="Munidasa M."/>
            <person name="Muzny D."/>
            <person name="Nazareth L."/>
            <person name="Ngo R."/>
            <person name="Nguyen L."/>
            <person name="Nguyen N."/>
            <person name="Okwuonu G."/>
            <person name="Ongeri F."/>
            <person name="Palculict T."/>
            <person name="Patil S."/>
            <person name="Petrosino J."/>
            <person name="Pham C."/>
            <person name="Pham P."/>
            <person name="Pu L.-L."/>
            <person name="Qin X."/>
            <person name="Qu J."/>
            <person name="Reid J."/>
            <person name="Ross M."/>
            <person name="Ruth R."/>
            <person name="Saada N."/>
            <person name="San Lucas F."/>
            <person name="Santibanez J."/>
            <person name="Shang Y."/>
            <person name="Simmons D."/>
            <person name="Song X.-Z."/>
            <person name="Tang L.-Y."/>
            <person name="Thornton R."/>
            <person name="Warren J."/>
            <person name="Weissenberger G."/>
            <person name="Wilczek-Boney K."/>
            <person name="Worley K."/>
            <person name="Youmans B."/>
            <person name="Zhang J."/>
            <person name="Zhang L."/>
            <person name="Zhao Z."/>
            <person name="Zhou C."/>
            <person name="Zhu D."/>
            <person name="Zhu Y."/>
        </authorList>
    </citation>
    <scope>NUCLEOTIDE SEQUENCE [LARGE SCALE GENOMIC DNA]</scope>
    <source>
        <strain evidence="1 2">F0333</strain>
    </source>
</reference>
<gene>
    <name evidence="1" type="ORF">HMPREF9004_1035</name>
</gene>